<proteinExistence type="predicted"/>
<keyword evidence="6" id="KW-1185">Reference proteome</keyword>
<dbReference type="InterPro" id="IPR029069">
    <property type="entry name" value="HotDog_dom_sf"/>
</dbReference>
<dbReference type="Gene3D" id="3.10.129.10">
    <property type="entry name" value="Hotdog Thioesterase"/>
    <property type="match status" value="1"/>
</dbReference>
<evidence type="ECO:0000313" key="5">
    <source>
        <dbReference type="EMBL" id="SDD10714.1"/>
    </source>
</evidence>
<dbReference type="PANTHER" id="PTHR12418:SF19">
    <property type="entry name" value="ACYL-COENZYME A THIOESTERASE THEM4"/>
    <property type="match status" value="1"/>
</dbReference>
<evidence type="ECO:0000256" key="2">
    <source>
        <dbReference type="ARBA" id="ARBA00022801"/>
    </source>
</evidence>
<name>A0A1G6S214_9PSEU</name>
<dbReference type="STRING" id="1271860.SAMN05216174_107165"/>
<evidence type="ECO:0000256" key="3">
    <source>
        <dbReference type="ARBA" id="ARBA00022832"/>
    </source>
</evidence>
<dbReference type="SUPFAM" id="SSF54637">
    <property type="entry name" value="Thioesterase/thiol ester dehydrase-isomerase"/>
    <property type="match status" value="1"/>
</dbReference>
<keyword evidence="2" id="KW-0378">Hydrolase</keyword>
<dbReference type="AlphaFoldDB" id="A0A1G6S214"/>
<sequence>MSIQVPWSVLPDYRCFGCSPHNLHGLRLEFQAHPEGLQARFALDRGFESYPGVVHGGLVGVICDETIGNLIVLERRRPAFTVSMRTRFVTPLLVDRPYRCVARLRADDGDLFHGSADVLDADGVVCATATAVYQPFSLDQVRHQLTLGDDEVALLDQAITATLAPNGA</sequence>
<dbReference type="GO" id="GO:0006631">
    <property type="term" value="P:fatty acid metabolic process"/>
    <property type="evidence" value="ECO:0007669"/>
    <property type="project" value="UniProtKB-KW"/>
</dbReference>
<gene>
    <name evidence="5" type="ORF">SAMN05216174_107165</name>
</gene>
<dbReference type="OrthoDB" id="5505920at2"/>
<evidence type="ECO:0000256" key="4">
    <source>
        <dbReference type="ARBA" id="ARBA00023098"/>
    </source>
</evidence>
<keyword evidence="1" id="KW-0963">Cytoplasm</keyword>
<evidence type="ECO:0000256" key="1">
    <source>
        <dbReference type="ARBA" id="ARBA00022490"/>
    </source>
</evidence>
<dbReference type="PANTHER" id="PTHR12418">
    <property type="entry name" value="ACYL-COENZYME A THIOESTERASE THEM4"/>
    <property type="match status" value="1"/>
</dbReference>
<organism evidence="5 6">
    <name type="scientific">Actinokineospora iranica</name>
    <dbReference type="NCBI Taxonomy" id="1271860"/>
    <lineage>
        <taxon>Bacteria</taxon>
        <taxon>Bacillati</taxon>
        <taxon>Actinomycetota</taxon>
        <taxon>Actinomycetes</taxon>
        <taxon>Pseudonocardiales</taxon>
        <taxon>Pseudonocardiaceae</taxon>
        <taxon>Actinokineospora</taxon>
    </lineage>
</organism>
<reference evidence="6" key="1">
    <citation type="submission" date="2016-10" db="EMBL/GenBank/DDBJ databases">
        <authorList>
            <person name="Varghese N."/>
            <person name="Submissions S."/>
        </authorList>
    </citation>
    <scope>NUCLEOTIDE SEQUENCE [LARGE SCALE GENOMIC DNA]</scope>
    <source>
        <strain evidence="6">IBRC-M 10403</strain>
    </source>
</reference>
<protein>
    <recommendedName>
        <fullName evidence="7">Acyl-coenzyme A thioesterase PaaI, contains HGG motif</fullName>
    </recommendedName>
</protein>
<dbReference type="GO" id="GO:0016787">
    <property type="term" value="F:hydrolase activity"/>
    <property type="evidence" value="ECO:0007669"/>
    <property type="project" value="UniProtKB-KW"/>
</dbReference>
<keyword evidence="3" id="KW-0276">Fatty acid metabolism</keyword>
<evidence type="ECO:0008006" key="7">
    <source>
        <dbReference type="Google" id="ProtNLM"/>
    </source>
</evidence>
<dbReference type="InterPro" id="IPR052365">
    <property type="entry name" value="THEM4/THEM5_acyl-CoA_thioest"/>
</dbReference>
<keyword evidence="4" id="KW-0443">Lipid metabolism</keyword>
<dbReference type="RefSeq" id="WP_091451279.1">
    <property type="nucleotide sequence ID" value="NZ_FMZZ01000007.1"/>
</dbReference>
<dbReference type="EMBL" id="FMZZ01000007">
    <property type="protein sequence ID" value="SDD10714.1"/>
    <property type="molecule type" value="Genomic_DNA"/>
</dbReference>
<dbReference type="Proteomes" id="UP000199501">
    <property type="component" value="Unassembled WGS sequence"/>
</dbReference>
<accession>A0A1G6S214</accession>
<evidence type="ECO:0000313" key="6">
    <source>
        <dbReference type="Proteomes" id="UP000199501"/>
    </source>
</evidence>